<keyword evidence="1" id="KW-1133">Transmembrane helix</keyword>
<sequence length="83" mass="10285">MAKEIQYRTKMRSSKKFRRVFSKIFAIAEKNVRTQIRFKYYMIWKWILPVLTLLVPMMIMSEFFEYSQNIGPWTPQNFMIFIF</sequence>
<evidence type="ECO:0008006" key="3">
    <source>
        <dbReference type="Google" id="ProtNLM"/>
    </source>
</evidence>
<reference evidence="2" key="1">
    <citation type="journal article" date="2015" name="Nature">
        <title>Complex archaea that bridge the gap between prokaryotes and eukaryotes.</title>
        <authorList>
            <person name="Spang A."/>
            <person name="Saw J.H."/>
            <person name="Jorgensen S.L."/>
            <person name="Zaremba-Niedzwiedzka K."/>
            <person name="Martijn J."/>
            <person name="Lind A.E."/>
            <person name="van Eijk R."/>
            <person name="Schleper C."/>
            <person name="Guy L."/>
            <person name="Ettema T.J."/>
        </authorList>
    </citation>
    <scope>NUCLEOTIDE SEQUENCE</scope>
</reference>
<keyword evidence="1" id="KW-0812">Transmembrane</keyword>
<comment type="caution">
    <text evidence="2">The sequence shown here is derived from an EMBL/GenBank/DDBJ whole genome shotgun (WGS) entry which is preliminary data.</text>
</comment>
<dbReference type="AlphaFoldDB" id="A0A0F8YMG2"/>
<accession>A0A0F8YMG2</accession>
<evidence type="ECO:0000256" key="1">
    <source>
        <dbReference type="SAM" id="Phobius"/>
    </source>
</evidence>
<proteinExistence type="predicted"/>
<name>A0A0F8YMG2_9ZZZZ</name>
<protein>
    <recommendedName>
        <fullName evidence="3">ABC-2 type transporter domain-containing protein</fullName>
    </recommendedName>
</protein>
<dbReference type="EMBL" id="LAZR01068626">
    <property type="protein sequence ID" value="KKK49286.1"/>
    <property type="molecule type" value="Genomic_DNA"/>
</dbReference>
<feature type="transmembrane region" description="Helical" evidence="1">
    <location>
        <begin position="43"/>
        <end position="64"/>
    </location>
</feature>
<gene>
    <name evidence="2" type="ORF">LCGC14_3136580</name>
</gene>
<keyword evidence="1" id="KW-0472">Membrane</keyword>
<organism evidence="2">
    <name type="scientific">marine sediment metagenome</name>
    <dbReference type="NCBI Taxonomy" id="412755"/>
    <lineage>
        <taxon>unclassified sequences</taxon>
        <taxon>metagenomes</taxon>
        <taxon>ecological metagenomes</taxon>
    </lineage>
</organism>
<feature type="non-terminal residue" evidence="2">
    <location>
        <position position="83"/>
    </location>
</feature>
<evidence type="ECO:0000313" key="2">
    <source>
        <dbReference type="EMBL" id="KKK49286.1"/>
    </source>
</evidence>